<keyword evidence="2" id="KW-1185">Reference proteome</keyword>
<proteinExistence type="predicted"/>
<reference evidence="1" key="1">
    <citation type="journal article" date="2021" name="New Phytol.">
        <title>Evolutionary innovations through gain and loss of genes in the ectomycorrhizal Boletales.</title>
        <authorList>
            <person name="Wu G."/>
            <person name="Miyauchi S."/>
            <person name="Morin E."/>
            <person name="Kuo A."/>
            <person name="Drula E."/>
            <person name="Varga T."/>
            <person name="Kohler A."/>
            <person name="Feng B."/>
            <person name="Cao Y."/>
            <person name="Lipzen A."/>
            <person name="Daum C."/>
            <person name="Hundley H."/>
            <person name="Pangilinan J."/>
            <person name="Johnson J."/>
            <person name="Barry K."/>
            <person name="LaButti K."/>
            <person name="Ng V."/>
            <person name="Ahrendt S."/>
            <person name="Min B."/>
            <person name="Choi I.G."/>
            <person name="Park H."/>
            <person name="Plett J.M."/>
            <person name="Magnuson J."/>
            <person name="Spatafora J.W."/>
            <person name="Nagy L.G."/>
            <person name="Henrissat B."/>
            <person name="Grigoriev I.V."/>
            <person name="Yang Z.L."/>
            <person name="Xu J."/>
            <person name="Martin F.M."/>
        </authorList>
    </citation>
    <scope>NUCLEOTIDE SEQUENCE</scope>
    <source>
        <strain evidence="1">ATCC 28755</strain>
    </source>
</reference>
<dbReference type="EMBL" id="MU268856">
    <property type="protein sequence ID" value="KAH7903618.1"/>
    <property type="molecule type" value="Genomic_DNA"/>
</dbReference>
<sequence length="709" mass="79150">MACVSKILIQKSRAVAGEHAHGPAIVPAEVITGPGPGDRINCFSTKGSKHFAKINNIDALFRVAVKSKKLTQYQQAVYRRMITMVLSDERSANHREKLTSLVLTKEQEIGRLQNQIAEDRAKTDLACQSARVQRNNVRRQHKDLVTAKDDDICRLQTQIADDREKANRAHKDSRGRIARYKTQLAEKDDEIYQLQTQTADDREKANRAHKDSRVRIASYKTQLAELGQEIRQLEQQIANDGAKTIRALDTAEIQSNREKKAQKEFLDLCHNILMLGKDQEIARLKKRIAEGQKAAEQLAEANAAQHSEILRQQIEIQELKDALANADVLHGANSAQHTTTLHAREAEIERLFATQPQFMNELVDQNDKIASQANELARFVDIVRDQKATISTLESSLVIKEKEIARTEKSLNMEMKITEELYARIVRLEDRPSLLRYNKGIILWLEMSLANRQKVIARYRDFLDKERSELGRLENERRVDLAQHAKELCDRDADIMRLCATQTQLIIELADQNVEIANLTSELAKAGCSCSGKANADAHLVCNHVQVAENAFISARDSSDDAVHTAVLDIQPESPTDRANDSTVSLDSGFLGAGVSNDIKPHSSDGHPDSEFSLLLSDKYRLSSNSLASEATLCSIVSAIKASSSACSVSESKTILDIPNFDKSQPAAEVPQDGDVTADISPVPPPKPPGRQKAITRLQVFRRALKWRP</sequence>
<protein>
    <submittedName>
        <fullName evidence="1">Uncharacterized protein</fullName>
    </submittedName>
</protein>
<gene>
    <name evidence="1" type="ORF">BJ138DRAFT_109898</name>
</gene>
<organism evidence="1 2">
    <name type="scientific">Hygrophoropsis aurantiaca</name>
    <dbReference type="NCBI Taxonomy" id="72124"/>
    <lineage>
        <taxon>Eukaryota</taxon>
        <taxon>Fungi</taxon>
        <taxon>Dikarya</taxon>
        <taxon>Basidiomycota</taxon>
        <taxon>Agaricomycotina</taxon>
        <taxon>Agaricomycetes</taxon>
        <taxon>Agaricomycetidae</taxon>
        <taxon>Boletales</taxon>
        <taxon>Coniophorineae</taxon>
        <taxon>Hygrophoropsidaceae</taxon>
        <taxon>Hygrophoropsis</taxon>
    </lineage>
</organism>
<name>A0ACB7ZS88_9AGAM</name>
<evidence type="ECO:0000313" key="2">
    <source>
        <dbReference type="Proteomes" id="UP000790377"/>
    </source>
</evidence>
<accession>A0ACB7ZS88</accession>
<comment type="caution">
    <text evidence="1">The sequence shown here is derived from an EMBL/GenBank/DDBJ whole genome shotgun (WGS) entry which is preliminary data.</text>
</comment>
<dbReference type="Proteomes" id="UP000790377">
    <property type="component" value="Unassembled WGS sequence"/>
</dbReference>
<evidence type="ECO:0000313" key="1">
    <source>
        <dbReference type="EMBL" id="KAH7903618.1"/>
    </source>
</evidence>